<reference evidence="9" key="1">
    <citation type="journal article" date="2019" name="Int. J. Syst. Evol. Microbiol.">
        <title>The Global Catalogue of Microorganisms (GCM) 10K type strain sequencing project: providing services to taxonomists for standard genome sequencing and annotation.</title>
        <authorList>
            <consortium name="The Broad Institute Genomics Platform"/>
            <consortium name="The Broad Institute Genome Sequencing Center for Infectious Disease"/>
            <person name="Wu L."/>
            <person name="Ma J."/>
        </authorList>
    </citation>
    <scope>NUCLEOTIDE SEQUENCE [LARGE SCALE GENOMIC DNA]</scope>
    <source>
        <strain evidence="9">CGMCC 1.10131</strain>
    </source>
</reference>
<keyword evidence="3 6" id="KW-0812">Transmembrane</keyword>
<keyword evidence="9" id="KW-1185">Reference proteome</keyword>
<keyword evidence="2" id="KW-1003">Cell membrane</keyword>
<dbReference type="Pfam" id="PF13396">
    <property type="entry name" value="PLDc_N"/>
    <property type="match status" value="1"/>
</dbReference>
<dbReference type="InterPro" id="IPR027379">
    <property type="entry name" value="CLS_N"/>
</dbReference>
<evidence type="ECO:0000313" key="8">
    <source>
        <dbReference type="EMBL" id="GGB17367.1"/>
    </source>
</evidence>
<evidence type="ECO:0000256" key="5">
    <source>
        <dbReference type="ARBA" id="ARBA00023136"/>
    </source>
</evidence>
<evidence type="ECO:0000256" key="1">
    <source>
        <dbReference type="ARBA" id="ARBA00004651"/>
    </source>
</evidence>
<protein>
    <recommendedName>
        <fullName evidence="7">Cardiolipin synthase N-terminal domain-containing protein</fullName>
    </recommendedName>
</protein>
<keyword evidence="4 6" id="KW-1133">Transmembrane helix</keyword>
<name>A0ABQ1I6B6_9ALTE</name>
<feature type="transmembrane region" description="Helical" evidence="6">
    <location>
        <begin position="34"/>
        <end position="52"/>
    </location>
</feature>
<proteinExistence type="predicted"/>
<evidence type="ECO:0000259" key="7">
    <source>
        <dbReference type="Pfam" id="PF13396"/>
    </source>
</evidence>
<evidence type="ECO:0000313" key="9">
    <source>
        <dbReference type="Proteomes" id="UP000651977"/>
    </source>
</evidence>
<gene>
    <name evidence="8" type="ORF">GCM10007414_33470</name>
</gene>
<accession>A0ABQ1I6B6</accession>
<keyword evidence="5 6" id="KW-0472">Membrane</keyword>
<comment type="subcellular location">
    <subcellularLocation>
        <location evidence="1">Cell membrane</location>
        <topology evidence="1">Multi-pass membrane protein</topology>
    </subcellularLocation>
</comment>
<dbReference type="EMBL" id="BMDY01000024">
    <property type="protein sequence ID" value="GGB17367.1"/>
    <property type="molecule type" value="Genomic_DNA"/>
</dbReference>
<feature type="domain" description="Cardiolipin synthase N-terminal" evidence="7">
    <location>
        <begin position="16"/>
        <end position="54"/>
    </location>
</feature>
<comment type="caution">
    <text evidence="8">The sequence shown here is derived from an EMBL/GenBank/DDBJ whole genome shotgun (WGS) entry which is preliminary data.</text>
</comment>
<evidence type="ECO:0000256" key="6">
    <source>
        <dbReference type="SAM" id="Phobius"/>
    </source>
</evidence>
<organism evidence="8 9">
    <name type="scientific">Agarivorans gilvus</name>
    <dbReference type="NCBI Taxonomy" id="680279"/>
    <lineage>
        <taxon>Bacteria</taxon>
        <taxon>Pseudomonadati</taxon>
        <taxon>Pseudomonadota</taxon>
        <taxon>Gammaproteobacteria</taxon>
        <taxon>Alteromonadales</taxon>
        <taxon>Alteromonadaceae</taxon>
        <taxon>Agarivorans</taxon>
    </lineage>
</organism>
<evidence type="ECO:0000256" key="3">
    <source>
        <dbReference type="ARBA" id="ARBA00022692"/>
    </source>
</evidence>
<sequence length="57" mass="6436">MSFSLLLGISILVTDMFAIVKIINSSAEIGRKYLWVFLICAFPVLGFILWLFKGPKN</sequence>
<evidence type="ECO:0000256" key="4">
    <source>
        <dbReference type="ARBA" id="ARBA00022989"/>
    </source>
</evidence>
<evidence type="ECO:0000256" key="2">
    <source>
        <dbReference type="ARBA" id="ARBA00022475"/>
    </source>
</evidence>
<dbReference type="Proteomes" id="UP000651977">
    <property type="component" value="Unassembled WGS sequence"/>
</dbReference>
<dbReference type="RefSeq" id="WP_083481638.1">
    <property type="nucleotide sequence ID" value="NZ_BMDY01000024.1"/>
</dbReference>